<dbReference type="Proteomes" id="UP001221898">
    <property type="component" value="Unassembled WGS sequence"/>
</dbReference>
<organism evidence="2 3">
    <name type="scientific">Aldrovandia affinis</name>
    <dbReference type="NCBI Taxonomy" id="143900"/>
    <lineage>
        <taxon>Eukaryota</taxon>
        <taxon>Metazoa</taxon>
        <taxon>Chordata</taxon>
        <taxon>Craniata</taxon>
        <taxon>Vertebrata</taxon>
        <taxon>Euteleostomi</taxon>
        <taxon>Actinopterygii</taxon>
        <taxon>Neopterygii</taxon>
        <taxon>Teleostei</taxon>
        <taxon>Notacanthiformes</taxon>
        <taxon>Halosauridae</taxon>
        <taxon>Aldrovandia</taxon>
    </lineage>
</organism>
<evidence type="ECO:0000313" key="3">
    <source>
        <dbReference type="Proteomes" id="UP001221898"/>
    </source>
</evidence>
<dbReference type="InterPro" id="IPR031747">
    <property type="entry name" value="TMEM232"/>
</dbReference>
<name>A0AAD7RK47_9TELE</name>
<protein>
    <submittedName>
        <fullName evidence="2">Uncharacterized protein</fullName>
    </submittedName>
</protein>
<accession>A0AAD7RK47</accession>
<dbReference type="PANTHER" id="PTHR28651">
    <property type="entry name" value="TRANSMEMBRANE PROTEIN 232"/>
    <property type="match status" value="1"/>
</dbReference>
<feature type="region of interest" description="Disordered" evidence="1">
    <location>
        <begin position="134"/>
        <end position="188"/>
    </location>
</feature>
<evidence type="ECO:0000256" key="1">
    <source>
        <dbReference type="SAM" id="MobiDB-lite"/>
    </source>
</evidence>
<feature type="compositionally biased region" description="Basic and acidic residues" evidence="1">
    <location>
        <begin position="134"/>
        <end position="170"/>
    </location>
</feature>
<sequence length="188" mass="21849">MSRGVGVKIPSSLPVTSTPNHLITWRLAFTLSQLYLPPNPLLPAPSELKLKKGAPPHPVNPNQEALTPLRLNKKKVAPPRGKKINSKQTATHDTFRQQNLVGAVTLDTFIDFNTRTRIDLMKIVEDQWQKERREEMAEEKEAEKGEHERQRRDEEEYFREIREKRMEKVKKNTNPYELPGSKTLYDNR</sequence>
<dbReference type="EMBL" id="JAINUG010000248">
    <property type="protein sequence ID" value="KAJ8385505.1"/>
    <property type="molecule type" value="Genomic_DNA"/>
</dbReference>
<evidence type="ECO:0000313" key="2">
    <source>
        <dbReference type="EMBL" id="KAJ8385505.1"/>
    </source>
</evidence>
<keyword evidence="3" id="KW-1185">Reference proteome</keyword>
<dbReference type="PANTHER" id="PTHR28651:SF1">
    <property type="entry name" value="TRANSMEMBRANE PROTEIN 232"/>
    <property type="match status" value="1"/>
</dbReference>
<gene>
    <name evidence="2" type="ORF">AAFF_G00185410</name>
</gene>
<proteinExistence type="predicted"/>
<comment type="caution">
    <text evidence="2">The sequence shown here is derived from an EMBL/GenBank/DDBJ whole genome shotgun (WGS) entry which is preliminary data.</text>
</comment>
<reference evidence="2" key="1">
    <citation type="journal article" date="2023" name="Science">
        <title>Genome structures resolve the early diversification of teleost fishes.</title>
        <authorList>
            <person name="Parey E."/>
            <person name="Louis A."/>
            <person name="Montfort J."/>
            <person name="Bouchez O."/>
            <person name="Roques C."/>
            <person name="Iampietro C."/>
            <person name="Lluch J."/>
            <person name="Castinel A."/>
            <person name="Donnadieu C."/>
            <person name="Desvignes T."/>
            <person name="Floi Bucao C."/>
            <person name="Jouanno E."/>
            <person name="Wen M."/>
            <person name="Mejri S."/>
            <person name="Dirks R."/>
            <person name="Jansen H."/>
            <person name="Henkel C."/>
            <person name="Chen W.J."/>
            <person name="Zahm M."/>
            <person name="Cabau C."/>
            <person name="Klopp C."/>
            <person name="Thompson A.W."/>
            <person name="Robinson-Rechavi M."/>
            <person name="Braasch I."/>
            <person name="Lecointre G."/>
            <person name="Bobe J."/>
            <person name="Postlethwait J.H."/>
            <person name="Berthelot C."/>
            <person name="Roest Crollius H."/>
            <person name="Guiguen Y."/>
        </authorList>
    </citation>
    <scope>NUCLEOTIDE SEQUENCE</scope>
    <source>
        <strain evidence="2">NC1722</strain>
    </source>
</reference>
<dbReference type="AlphaFoldDB" id="A0AAD7RK47"/>